<proteinExistence type="predicted"/>
<name>A0A9D5B7P0_PEA</name>
<comment type="caution">
    <text evidence="1">The sequence shown here is derived from an EMBL/GenBank/DDBJ whole genome shotgun (WGS) entry which is preliminary data.</text>
</comment>
<dbReference type="Proteomes" id="UP001058974">
    <property type="component" value="Chromosome 2"/>
</dbReference>
<evidence type="ECO:0000313" key="1">
    <source>
        <dbReference type="EMBL" id="KAI5438667.1"/>
    </source>
</evidence>
<protein>
    <submittedName>
        <fullName evidence="1">Uncharacterized protein</fullName>
    </submittedName>
</protein>
<keyword evidence="2" id="KW-1185">Reference proteome</keyword>
<dbReference type="Gramene" id="Psat02G0441000-T1">
    <property type="protein sequence ID" value="KAI5438667.1"/>
    <property type="gene ID" value="KIW84_024410"/>
</dbReference>
<reference evidence="1 2" key="1">
    <citation type="journal article" date="2022" name="Nat. Genet.">
        <title>Improved pea reference genome and pan-genome highlight genomic features and evolutionary characteristics.</title>
        <authorList>
            <person name="Yang T."/>
            <person name="Liu R."/>
            <person name="Luo Y."/>
            <person name="Hu S."/>
            <person name="Wang D."/>
            <person name="Wang C."/>
            <person name="Pandey M.K."/>
            <person name="Ge S."/>
            <person name="Xu Q."/>
            <person name="Li N."/>
            <person name="Li G."/>
            <person name="Huang Y."/>
            <person name="Saxena R.K."/>
            <person name="Ji Y."/>
            <person name="Li M."/>
            <person name="Yan X."/>
            <person name="He Y."/>
            <person name="Liu Y."/>
            <person name="Wang X."/>
            <person name="Xiang C."/>
            <person name="Varshney R.K."/>
            <person name="Ding H."/>
            <person name="Gao S."/>
            <person name="Zong X."/>
        </authorList>
    </citation>
    <scope>NUCLEOTIDE SEQUENCE [LARGE SCALE GENOMIC DNA]</scope>
    <source>
        <strain evidence="1 2">cv. Zhongwan 6</strain>
    </source>
</reference>
<accession>A0A9D5B7P0</accession>
<gene>
    <name evidence="1" type="ORF">KIW84_024410</name>
</gene>
<dbReference type="AlphaFoldDB" id="A0A9D5B7P0"/>
<dbReference type="EMBL" id="JAMSHJ010000002">
    <property type="protein sequence ID" value="KAI5438667.1"/>
    <property type="molecule type" value="Genomic_DNA"/>
</dbReference>
<organism evidence="1 2">
    <name type="scientific">Pisum sativum</name>
    <name type="common">Garden pea</name>
    <name type="synonym">Lathyrus oleraceus</name>
    <dbReference type="NCBI Taxonomy" id="3888"/>
    <lineage>
        <taxon>Eukaryota</taxon>
        <taxon>Viridiplantae</taxon>
        <taxon>Streptophyta</taxon>
        <taxon>Embryophyta</taxon>
        <taxon>Tracheophyta</taxon>
        <taxon>Spermatophyta</taxon>
        <taxon>Magnoliopsida</taxon>
        <taxon>eudicotyledons</taxon>
        <taxon>Gunneridae</taxon>
        <taxon>Pentapetalae</taxon>
        <taxon>rosids</taxon>
        <taxon>fabids</taxon>
        <taxon>Fabales</taxon>
        <taxon>Fabaceae</taxon>
        <taxon>Papilionoideae</taxon>
        <taxon>50 kb inversion clade</taxon>
        <taxon>NPAAA clade</taxon>
        <taxon>Hologalegina</taxon>
        <taxon>IRL clade</taxon>
        <taxon>Fabeae</taxon>
        <taxon>Lathyrus</taxon>
    </lineage>
</organism>
<evidence type="ECO:0000313" key="2">
    <source>
        <dbReference type="Proteomes" id="UP001058974"/>
    </source>
</evidence>
<sequence length="120" mass="13319">MDPYFSQTKYLTDLLAKVNMLNANGMPTPVISSSKLSKMGSTAVADPTQFRTKHMELDIFFVREKVLSKSLVVAHVPAQDQWADALTKPLSAVKFIPLRTKLRVFNKNDLTRPPLASKGG</sequence>